<dbReference type="Gene3D" id="3.30.420.10">
    <property type="entry name" value="Ribonuclease H-like superfamily/Ribonuclease H"/>
    <property type="match status" value="1"/>
</dbReference>
<dbReference type="Pfam" id="PF24626">
    <property type="entry name" value="SH3_Tf2-1"/>
    <property type="match status" value="1"/>
</dbReference>
<dbReference type="InterPro" id="IPR050951">
    <property type="entry name" value="Retrovirus_Pol_polyprotein"/>
</dbReference>
<dbReference type="Proteomes" id="UP000320475">
    <property type="component" value="Unassembled WGS sequence"/>
</dbReference>
<dbReference type="InterPro" id="IPR012337">
    <property type="entry name" value="RNaseH-like_sf"/>
</dbReference>
<dbReference type="PROSITE" id="PS50994">
    <property type="entry name" value="INTEGRASE"/>
    <property type="match status" value="1"/>
</dbReference>
<dbReference type="InterPro" id="IPR016197">
    <property type="entry name" value="Chromo-like_dom_sf"/>
</dbReference>
<comment type="caution">
    <text evidence="3">The sequence shown here is derived from an EMBL/GenBank/DDBJ whole genome shotgun (WGS) entry which is preliminary data.</text>
</comment>
<accession>A0A507C749</accession>
<reference evidence="5 6" key="1">
    <citation type="journal article" date="2019" name="Sci. Rep.">
        <title>Comparative genomics of chytrid fungi reveal insights into the obligate biotrophic and pathogenic lifestyle of Synchytrium endobioticum.</title>
        <authorList>
            <person name="van de Vossenberg B.T.L.H."/>
            <person name="Warris S."/>
            <person name="Nguyen H.D.T."/>
            <person name="van Gent-Pelzer M.P.E."/>
            <person name="Joly D.L."/>
            <person name="van de Geest H.C."/>
            <person name="Bonants P.J.M."/>
            <person name="Smith D.S."/>
            <person name="Levesque C.A."/>
            <person name="van der Lee T.A.J."/>
        </authorList>
    </citation>
    <scope>NUCLEOTIDE SEQUENCE [LARGE SCALE GENOMIC DNA]</scope>
    <source>
        <strain evidence="4 6">LEV6574</strain>
        <strain evidence="3 5">MB42</strain>
    </source>
</reference>
<dbReference type="InterPro" id="IPR056924">
    <property type="entry name" value="SH3_Tf2-1"/>
</dbReference>
<dbReference type="STRING" id="286115.A0A507C749"/>
<dbReference type="GO" id="GO:0005634">
    <property type="term" value="C:nucleus"/>
    <property type="evidence" value="ECO:0007669"/>
    <property type="project" value="UniProtKB-ARBA"/>
</dbReference>
<dbReference type="SUPFAM" id="SSF54160">
    <property type="entry name" value="Chromo domain-like"/>
    <property type="match status" value="1"/>
</dbReference>
<dbReference type="SUPFAM" id="SSF53098">
    <property type="entry name" value="Ribonuclease H-like"/>
    <property type="match status" value="1"/>
</dbReference>
<dbReference type="PANTHER" id="PTHR37984:SF15">
    <property type="entry name" value="INTEGRASE CATALYTIC DOMAIN-CONTAINING PROTEIN"/>
    <property type="match status" value="1"/>
</dbReference>
<evidence type="ECO:0000313" key="3">
    <source>
        <dbReference type="EMBL" id="TPX36867.1"/>
    </source>
</evidence>
<dbReference type="AlphaFoldDB" id="A0A507C749"/>
<dbReference type="PROSITE" id="PS50013">
    <property type="entry name" value="CHROMO_2"/>
    <property type="match status" value="1"/>
</dbReference>
<dbReference type="InterPro" id="IPR036397">
    <property type="entry name" value="RNaseH_sf"/>
</dbReference>
<dbReference type="CDD" id="cd00024">
    <property type="entry name" value="CD_CSD"/>
    <property type="match status" value="1"/>
</dbReference>
<dbReference type="Gene3D" id="2.40.50.40">
    <property type="match status" value="1"/>
</dbReference>
<evidence type="ECO:0000259" key="1">
    <source>
        <dbReference type="PROSITE" id="PS50013"/>
    </source>
</evidence>
<proteinExistence type="predicted"/>
<dbReference type="InterPro" id="IPR000953">
    <property type="entry name" value="Chromo/chromo_shadow_dom"/>
</dbReference>
<evidence type="ECO:0008006" key="7">
    <source>
        <dbReference type="Google" id="ProtNLM"/>
    </source>
</evidence>
<name>A0A507C749_9FUNG</name>
<feature type="domain" description="Integrase catalytic" evidence="2">
    <location>
        <begin position="1"/>
        <end position="109"/>
    </location>
</feature>
<organism evidence="3 5">
    <name type="scientific">Synchytrium endobioticum</name>
    <dbReference type="NCBI Taxonomy" id="286115"/>
    <lineage>
        <taxon>Eukaryota</taxon>
        <taxon>Fungi</taxon>
        <taxon>Fungi incertae sedis</taxon>
        <taxon>Chytridiomycota</taxon>
        <taxon>Chytridiomycota incertae sedis</taxon>
        <taxon>Chytridiomycetes</taxon>
        <taxon>Synchytriales</taxon>
        <taxon>Synchytriaceae</taxon>
        <taxon>Synchytrium</taxon>
    </lineage>
</organism>
<feature type="domain" description="Chromo" evidence="1">
    <location>
        <begin position="237"/>
        <end position="267"/>
    </location>
</feature>
<dbReference type="InterPro" id="IPR001584">
    <property type="entry name" value="Integrase_cat-core"/>
</dbReference>
<evidence type="ECO:0000313" key="4">
    <source>
        <dbReference type="EMBL" id="TPX39547.1"/>
    </source>
</evidence>
<dbReference type="PANTHER" id="PTHR37984">
    <property type="entry name" value="PROTEIN CBG26694"/>
    <property type="match status" value="1"/>
</dbReference>
<evidence type="ECO:0000313" key="5">
    <source>
        <dbReference type="Proteomes" id="UP000317494"/>
    </source>
</evidence>
<keyword evidence="5" id="KW-1185">Reference proteome</keyword>
<dbReference type="EMBL" id="QEAN01000441">
    <property type="protein sequence ID" value="TPX36867.1"/>
    <property type="molecule type" value="Genomic_DNA"/>
</dbReference>
<protein>
    <recommendedName>
        <fullName evidence="7">Integrase catalytic domain-containing protein</fullName>
    </recommendedName>
</protein>
<dbReference type="VEuPathDB" id="FungiDB:SeMB42_g06995"/>
<sequence length="267" mass="31135">MELFWDKVVCRHGVLQSIISDPGPQFRSKFWKAFLARLGSNSALSSAYHPETDGQSERLNQEIEAYLRCFSSFEQDNWVALLPQAEFVHNNSFHSRIGMSPFCAWTGQDAEIGLLGQKSSPAGVEVPFADQLKNRYKSNADEGRREEPLFQKGDEVMVSTHNIRTDRPSKKLEYRWIGPYYIRRQINPVTYEVELPHNLKIHNVFQVSLLKRYYRPKDPSRQLPKPPPIRIVEGEEYEIKEIIDVRRRGKGFEYKIWWEGWSEGEAS</sequence>
<dbReference type="EMBL" id="QEAM01000467">
    <property type="protein sequence ID" value="TPX39547.1"/>
    <property type="molecule type" value="Genomic_DNA"/>
</dbReference>
<evidence type="ECO:0000259" key="2">
    <source>
        <dbReference type="PROSITE" id="PS50994"/>
    </source>
</evidence>
<dbReference type="GO" id="GO:0015074">
    <property type="term" value="P:DNA integration"/>
    <property type="evidence" value="ECO:0007669"/>
    <property type="project" value="InterPro"/>
</dbReference>
<dbReference type="Proteomes" id="UP000317494">
    <property type="component" value="Unassembled WGS sequence"/>
</dbReference>
<dbReference type="GO" id="GO:0003676">
    <property type="term" value="F:nucleic acid binding"/>
    <property type="evidence" value="ECO:0007669"/>
    <property type="project" value="InterPro"/>
</dbReference>
<dbReference type="OrthoDB" id="2447315at2759"/>
<evidence type="ECO:0000313" key="6">
    <source>
        <dbReference type="Proteomes" id="UP000320475"/>
    </source>
</evidence>
<gene>
    <name evidence="4" type="ORF">SeLEV6574_g07127</name>
    <name evidence="3" type="ORF">SeMB42_g06995</name>
</gene>